<evidence type="ECO:0000313" key="2">
    <source>
        <dbReference type="Proteomes" id="UP000016703"/>
    </source>
</evidence>
<evidence type="ECO:0000313" key="1">
    <source>
        <dbReference type="EMBL" id="CDG45145.1"/>
    </source>
</evidence>
<reference evidence="1 2" key="1">
    <citation type="journal article" date="2014" name="MBio">
        <title>Comparison of widely used Listeria monocytogenes strains EGD, 10403S, and EGD-e highlights genomic variations underlying differences in pathogenicity.</title>
        <authorList>
            <person name="Becavin C."/>
            <person name="Bouchier C."/>
            <person name="Lechat P."/>
            <person name="Archambaud C."/>
            <person name="Creno S."/>
            <person name="Gouin E."/>
            <person name="Wu Z."/>
            <person name="Kuhbacher A."/>
            <person name="Brisse S."/>
            <person name="Pucciarelli M.G."/>
            <person name="Garcia-del Portillo F."/>
            <person name="Hain T."/>
            <person name="Portnoy D.A."/>
            <person name="Chakraborty T."/>
            <person name="Lecuit M."/>
            <person name="Pizarro-Cerda J."/>
            <person name="Moszer I."/>
            <person name="Bierne H."/>
            <person name="Cossart P."/>
        </authorList>
    </citation>
    <scope>NUCLEOTIDE SEQUENCE [LARGE SCALE GENOMIC DNA]</scope>
    <source>
        <strain evidence="2">EGD / Mackaness</strain>
    </source>
</reference>
<sequence>MTIRAAAEMTLTDINDAIVSGEAPLTPTIDLLWMDSSVTPNVLRRWDGEKWVSQTLDIKEADPEINGKIEEAITVANNALIESSINHKPVFDKMQPSEPVEGDTWFKIDEETKTIVGVYTWNGNSWVELPLDYNALRVGKLSAITAELGDVKSGSITGAEFVHNINYKDIDDNLYTGIVKMNDDGFNSTSYLPTGVGSAVLESIISTLGGYKVAQKLIDVAGESSLGNSILTSKSLQFNENGNIKLSIDADSFYVTEWQNLILNSGYSTAESNTPQYRIICVFGIRIAFFRGQVQKSTAWTATNNAFASVPFEVQTTKTAMAYAPTNKASGGRVHASSSNAMGFIPAETSITYFALNQLFYVLD</sequence>
<organism evidence="1 2">
    <name type="scientific">Listeria monocytogenes serotype 1/2a (strain EGD / Mackaness)</name>
    <dbReference type="NCBI Taxonomy" id="1334565"/>
    <lineage>
        <taxon>Bacteria</taxon>
        <taxon>Bacillati</taxon>
        <taxon>Bacillota</taxon>
        <taxon>Bacilli</taxon>
        <taxon>Bacillales</taxon>
        <taxon>Listeriaceae</taxon>
        <taxon>Listeria</taxon>
    </lineage>
</organism>
<dbReference type="RefSeq" id="WP_014930923.1">
    <property type="nucleotide sequence ID" value="NC_022568.1"/>
</dbReference>
<name>A0A3Q0NDW7_LISMG</name>
<dbReference type="AlphaFoldDB" id="A0A3Q0NDW7"/>
<gene>
    <name evidence="1" type="ORF">LMON_1287</name>
</gene>
<accession>A0A3Q0NDW7</accession>
<protein>
    <submittedName>
        <fullName evidence="1">Phage minor structural protein, N-terminal region domain protein</fullName>
    </submittedName>
</protein>
<dbReference type="Proteomes" id="UP000016703">
    <property type="component" value="Chromosome"/>
</dbReference>
<proteinExistence type="predicted"/>
<dbReference type="KEGG" id="lmod:LMON_1287"/>
<dbReference type="EMBL" id="HG421741">
    <property type="protein sequence ID" value="CDG45145.1"/>
    <property type="molecule type" value="Genomic_DNA"/>
</dbReference>